<dbReference type="PANTHER" id="PTHR47263">
    <property type="entry name" value="ADENYLATE CYCLASE ACTIVATION PROTEIN GIT1"/>
    <property type="match status" value="1"/>
</dbReference>
<evidence type="ECO:0000313" key="3">
    <source>
        <dbReference type="EMBL" id="GMM45361.1"/>
    </source>
</evidence>
<evidence type="ECO:0000259" key="2">
    <source>
        <dbReference type="SMART" id="SM00239"/>
    </source>
</evidence>
<feature type="domain" description="C2" evidence="2">
    <location>
        <begin position="684"/>
        <end position="788"/>
    </location>
</feature>
<protein>
    <recommendedName>
        <fullName evidence="2">C2 domain-containing protein</fullName>
    </recommendedName>
</protein>
<feature type="compositionally biased region" description="Polar residues" evidence="1">
    <location>
        <begin position="945"/>
        <end position="961"/>
    </location>
</feature>
<dbReference type="InterPro" id="IPR000008">
    <property type="entry name" value="C2_dom"/>
</dbReference>
<accession>A0AAV5R1J5</accession>
<dbReference type="Gene3D" id="1.10.357.50">
    <property type="match status" value="1"/>
</dbReference>
<evidence type="ECO:0000256" key="1">
    <source>
        <dbReference type="SAM" id="MobiDB-lite"/>
    </source>
</evidence>
<gene>
    <name evidence="3" type="ORF">DAPK24_019360</name>
</gene>
<reference evidence="3 4" key="1">
    <citation type="journal article" date="2023" name="Elife">
        <title>Identification of key yeast species and microbe-microbe interactions impacting larval growth of Drosophila in the wild.</title>
        <authorList>
            <person name="Mure A."/>
            <person name="Sugiura Y."/>
            <person name="Maeda R."/>
            <person name="Honda K."/>
            <person name="Sakurai N."/>
            <person name="Takahashi Y."/>
            <person name="Watada M."/>
            <person name="Katoh T."/>
            <person name="Gotoh A."/>
            <person name="Gotoh Y."/>
            <person name="Taniguchi I."/>
            <person name="Nakamura K."/>
            <person name="Hayashi T."/>
            <person name="Katayama T."/>
            <person name="Uemura T."/>
            <person name="Hattori Y."/>
        </authorList>
    </citation>
    <scope>NUCLEOTIDE SEQUENCE [LARGE SCALE GENOMIC DNA]</scope>
    <source>
        <strain evidence="3 4">PK-24</strain>
    </source>
</reference>
<dbReference type="SMART" id="SM00239">
    <property type="entry name" value="C2"/>
    <property type="match status" value="1"/>
</dbReference>
<comment type="caution">
    <text evidence="3">The sequence shown here is derived from an EMBL/GenBank/DDBJ whole genome shotgun (WGS) entry which is preliminary data.</text>
</comment>
<dbReference type="PANTHER" id="PTHR47263:SF1">
    <property type="entry name" value="C2 DOMAIN PROTEIN (AFU_ORTHOLOGUE AFUA_7G02350)"/>
    <property type="match status" value="1"/>
</dbReference>
<dbReference type="Proteomes" id="UP001378960">
    <property type="component" value="Unassembled WGS sequence"/>
</dbReference>
<name>A0AAV5R1J5_PICKL</name>
<dbReference type="AlphaFoldDB" id="A0AAV5R1J5"/>
<organism evidence="3 4">
    <name type="scientific">Pichia kluyveri</name>
    <name type="common">Yeast</name>
    <dbReference type="NCBI Taxonomy" id="36015"/>
    <lineage>
        <taxon>Eukaryota</taxon>
        <taxon>Fungi</taxon>
        <taxon>Dikarya</taxon>
        <taxon>Ascomycota</taxon>
        <taxon>Saccharomycotina</taxon>
        <taxon>Pichiomycetes</taxon>
        <taxon>Pichiales</taxon>
        <taxon>Pichiaceae</taxon>
        <taxon>Pichia</taxon>
    </lineage>
</organism>
<dbReference type="InterPro" id="IPR052811">
    <property type="entry name" value="Glucose_resp_signaling"/>
</dbReference>
<dbReference type="EMBL" id="BTGB01000002">
    <property type="protein sequence ID" value="GMM45361.1"/>
    <property type="molecule type" value="Genomic_DNA"/>
</dbReference>
<sequence>MQFIGTAFEDYVLDQLLKVQLLFDESYKYVKVSQINGIPQSPVIANTSKSMFHKSSSLMKSLMENLNELSNITQIDMSSEFKKNIIKFMSIHKANFKNFTIDTLNSEFQSFLKNQKGLSSTDPQFYIQSIQLVDLLLICKSSSNEKNQLIKIRNSLLDCSYLQLPTITDEKFKTSICQSFNITKEQLITKINTLNTVISKSQIVNFFQSGDVLSNTYTINDFENPEYYENWLLKSRNLENDMITLFTDPTIPSKNTNISIVPNQLSDTISLLVAISLNSNSSFFHGLIKCMQIWQINPFYIQFKFIETAVSISKEQNDDKINPELVEKAFNLSYLAMPFQVQFIEWPLNEKKNFMSLSMKIYNESAETIKPCFRMFFQDQNTFTIALSFLKLLKLNLKNVKAQIKEQLVNIIQQRLSSHKDKAGISDYDQKLKLDNMVKFLSLVSRDINLLFNWKSNNKDLNLSFQIFEIGSKILMSPTLEYIKKYVNELKSNNFNIVSNRENKVNFGSFIDLVNNLKARTNFKYDFQNEIFDDFYKIVQSWDNEMLSKTKNIISSDNLVRLDGCSYSSSVQNLILLFEGYIKLLDSFKWSNELQSSELNILLYKIMINSIKYYHSSMIKKLIERNGLQKDNKSIDSFVCLNNIYNLFLFVEELPKNENVLKVSQYLVNNGKNEKKNSKVSNKYVSVLIKNAENIEDFRGNPMNLMVRLSGLINNETRVVNNDYNPDWFEEFNVIVSGNTKISSDSSKGGNLKIEVVDASSNNVYKSVFYNVNLNTESIFKNQSEKILLKPKSGSLNINVTVEFEKNDPLFYILICKKELDNSIKRCLNYLIEGYLDDIKKIFTLSNLQKSLIENPIRSENDFKKLQDPYLDTLIGDFQVKVLPQAYNNLETKLFDKLIVEFWEKILSIAENLLLPRLSLINYMINMKLNKNKRKSKSSGNTSSMVSAPSGTHVSTSNNHNQIHETTREELIRVVEWTYKFHAMLEIPDMILQDGLVQPFADFNEIKALFHHPLKKLWEMYYFDWGYSSHTMMSRLSKGSNYDRSRWTKVSRRKQLVLRIILAKSTDQLQKVKKVLESEQRFERTVKTEIEIAYLQQFL</sequence>
<feature type="region of interest" description="Disordered" evidence="1">
    <location>
        <begin position="933"/>
        <end position="962"/>
    </location>
</feature>
<evidence type="ECO:0000313" key="4">
    <source>
        <dbReference type="Proteomes" id="UP001378960"/>
    </source>
</evidence>
<keyword evidence="4" id="KW-1185">Reference proteome</keyword>
<proteinExistence type="predicted"/>